<organism evidence="1 2">
    <name type="scientific">Acorus calamus</name>
    <name type="common">Sweet flag</name>
    <dbReference type="NCBI Taxonomy" id="4465"/>
    <lineage>
        <taxon>Eukaryota</taxon>
        <taxon>Viridiplantae</taxon>
        <taxon>Streptophyta</taxon>
        <taxon>Embryophyta</taxon>
        <taxon>Tracheophyta</taxon>
        <taxon>Spermatophyta</taxon>
        <taxon>Magnoliopsida</taxon>
        <taxon>Liliopsida</taxon>
        <taxon>Acoraceae</taxon>
        <taxon>Acorus</taxon>
    </lineage>
</organism>
<gene>
    <name evidence="1" type="ORF">QJS10_CPA10g01428</name>
</gene>
<reference evidence="1" key="2">
    <citation type="submission" date="2023-06" db="EMBL/GenBank/DDBJ databases">
        <authorList>
            <person name="Ma L."/>
            <person name="Liu K.-W."/>
            <person name="Li Z."/>
            <person name="Hsiao Y.-Y."/>
            <person name="Qi Y."/>
            <person name="Fu T."/>
            <person name="Tang G."/>
            <person name="Zhang D."/>
            <person name="Sun W.-H."/>
            <person name="Liu D.-K."/>
            <person name="Li Y."/>
            <person name="Chen G.-Z."/>
            <person name="Liu X.-D."/>
            <person name="Liao X.-Y."/>
            <person name="Jiang Y.-T."/>
            <person name="Yu X."/>
            <person name="Hao Y."/>
            <person name="Huang J."/>
            <person name="Zhao X.-W."/>
            <person name="Ke S."/>
            <person name="Chen Y.-Y."/>
            <person name="Wu W.-L."/>
            <person name="Hsu J.-L."/>
            <person name="Lin Y.-F."/>
            <person name="Huang M.-D."/>
            <person name="Li C.-Y."/>
            <person name="Huang L."/>
            <person name="Wang Z.-W."/>
            <person name="Zhao X."/>
            <person name="Zhong W.-Y."/>
            <person name="Peng D.-H."/>
            <person name="Ahmad S."/>
            <person name="Lan S."/>
            <person name="Zhang J.-S."/>
            <person name="Tsai W.-C."/>
            <person name="Van De Peer Y."/>
            <person name="Liu Z.-J."/>
        </authorList>
    </citation>
    <scope>NUCLEOTIDE SEQUENCE</scope>
    <source>
        <strain evidence="1">CP</strain>
        <tissue evidence="1">Leaves</tissue>
    </source>
</reference>
<protein>
    <submittedName>
        <fullName evidence="1">Uncharacterized protein</fullName>
    </submittedName>
</protein>
<name>A0AAV9E056_ACOCL</name>
<dbReference type="AlphaFoldDB" id="A0AAV9E056"/>
<accession>A0AAV9E056</accession>
<proteinExistence type="predicted"/>
<evidence type="ECO:0000313" key="1">
    <source>
        <dbReference type="EMBL" id="KAK1306519.1"/>
    </source>
</evidence>
<sequence>MEVEEIFVKGLARPKAPLQRQGLTSACDNTSSVPYSWKSGKLKLRGSMISKSDRYIGIPLTSVSALESE</sequence>
<comment type="caution">
    <text evidence="1">The sequence shown here is derived from an EMBL/GenBank/DDBJ whole genome shotgun (WGS) entry which is preliminary data.</text>
</comment>
<dbReference type="EMBL" id="JAUJYO010000010">
    <property type="protein sequence ID" value="KAK1306519.1"/>
    <property type="molecule type" value="Genomic_DNA"/>
</dbReference>
<reference evidence="1" key="1">
    <citation type="journal article" date="2023" name="Nat. Commun.">
        <title>Diploid and tetraploid genomes of Acorus and the evolution of monocots.</title>
        <authorList>
            <person name="Ma L."/>
            <person name="Liu K.W."/>
            <person name="Li Z."/>
            <person name="Hsiao Y.Y."/>
            <person name="Qi Y."/>
            <person name="Fu T."/>
            <person name="Tang G.D."/>
            <person name="Zhang D."/>
            <person name="Sun W.H."/>
            <person name="Liu D.K."/>
            <person name="Li Y."/>
            <person name="Chen G.Z."/>
            <person name="Liu X.D."/>
            <person name="Liao X.Y."/>
            <person name="Jiang Y.T."/>
            <person name="Yu X."/>
            <person name="Hao Y."/>
            <person name="Huang J."/>
            <person name="Zhao X.W."/>
            <person name="Ke S."/>
            <person name="Chen Y.Y."/>
            <person name="Wu W.L."/>
            <person name="Hsu J.L."/>
            <person name="Lin Y.F."/>
            <person name="Huang M.D."/>
            <person name="Li C.Y."/>
            <person name="Huang L."/>
            <person name="Wang Z.W."/>
            <person name="Zhao X."/>
            <person name="Zhong W.Y."/>
            <person name="Peng D.H."/>
            <person name="Ahmad S."/>
            <person name="Lan S."/>
            <person name="Zhang J.S."/>
            <person name="Tsai W.C."/>
            <person name="Van de Peer Y."/>
            <person name="Liu Z.J."/>
        </authorList>
    </citation>
    <scope>NUCLEOTIDE SEQUENCE</scope>
    <source>
        <strain evidence="1">CP</strain>
    </source>
</reference>
<dbReference type="Proteomes" id="UP001180020">
    <property type="component" value="Unassembled WGS sequence"/>
</dbReference>
<evidence type="ECO:0000313" key="2">
    <source>
        <dbReference type="Proteomes" id="UP001180020"/>
    </source>
</evidence>
<keyword evidence="2" id="KW-1185">Reference proteome</keyword>